<accession>A0A8H2VHG7</accession>
<feature type="domain" description="Zn(2)-C6 fungal-type" evidence="2">
    <location>
        <begin position="44"/>
        <end position="75"/>
    </location>
</feature>
<dbReference type="SMART" id="SM00066">
    <property type="entry name" value="GAL4"/>
    <property type="match status" value="1"/>
</dbReference>
<dbReference type="AlphaFoldDB" id="A0A8H2VHG7"/>
<dbReference type="PROSITE" id="PS00463">
    <property type="entry name" value="ZN2_CY6_FUNGAL_1"/>
    <property type="match status" value="1"/>
</dbReference>
<evidence type="ECO:0000256" key="1">
    <source>
        <dbReference type="SAM" id="MobiDB-lite"/>
    </source>
</evidence>
<dbReference type="CDD" id="cd00067">
    <property type="entry name" value="GAL4"/>
    <property type="match status" value="1"/>
</dbReference>
<dbReference type="Gene3D" id="4.10.240.10">
    <property type="entry name" value="Zn(2)-C6 fungal-type DNA-binding domain"/>
    <property type="match status" value="1"/>
</dbReference>
<dbReference type="OrthoDB" id="4356994at2759"/>
<proteinExistence type="predicted"/>
<dbReference type="InterPro" id="IPR052693">
    <property type="entry name" value="Yeast_MDR_Regulatory"/>
</dbReference>
<protein>
    <submittedName>
        <fullName evidence="3">Similar to Saccharomyces cerevisiae YOR172W YRM1 Zn2-Cys6 zinc- finger transcription factor that activates genes involved in multidrug resistance</fullName>
    </submittedName>
</protein>
<feature type="compositionally biased region" description="Polar residues" evidence="1">
    <location>
        <begin position="118"/>
        <end position="136"/>
    </location>
</feature>
<dbReference type="RefSeq" id="XP_041407385.1">
    <property type="nucleotide sequence ID" value="XM_041551451.1"/>
</dbReference>
<dbReference type="GeneID" id="64858592"/>
<dbReference type="PROSITE" id="PS50048">
    <property type="entry name" value="ZN2_CY6_FUNGAL_2"/>
    <property type="match status" value="1"/>
</dbReference>
<dbReference type="Proteomes" id="UP000644660">
    <property type="component" value="Unassembled WGS sequence"/>
</dbReference>
<dbReference type="PANTHER" id="PTHR31405">
    <property type="entry name" value="TRANSCRIPTION FACTOR PDR8-RELATED"/>
    <property type="match status" value="1"/>
</dbReference>
<name>A0A8H2VHG7_9SACH</name>
<dbReference type="PANTHER" id="PTHR31405:SF8">
    <property type="entry name" value="TRANSCRIPTION FACTOR PDR8-RELATED"/>
    <property type="match status" value="1"/>
</dbReference>
<dbReference type="EMBL" id="CAEFZW010000006">
    <property type="protein sequence ID" value="CAB4255541.1"/>
    <property type="molecule type" value="Genomic_DNA"/>
</dbReference>
<feature type="region of interest" description="Disordered" evidence="1">
    <location>
        <begin position="117"/>
        <end position="138"/>
    </location>
</feature>
<gene>
    <name evidence="3" type="ORF">KABA2_06S07854</name>
</gene>
<evidence type="ECO:0000313" key="3">
    <source>
        <dbReference type="EMBL" id="CAB4255541.1"/>
    </source>
</evidence>
<dbReference type="SUPFAM" id="SSF57701">
    <property type="entry name" value="Zn2/Cys6 DNA-binding domain"/>
    <property type="match status" value="1"/>
</dbReference>
<sequence>MINDRTSKSDVDDFLTPIPTETIPQLTDKKVTKQRSKRHKPIKSCTFCRKRKLKCDQQKPMCSSCKSREMNECIYSDLIAKATTPSGHRTARTTDAGIKDNLSSDNLVGTMKYHQMKTYDSSSPDKPNSPTTSRISTYEGPSLSAIDHNVTDSVTSSSGSAVDDKIPNPFRNYYYIQCKENGRTITYGPTSLRTFIMRNNWGFKDKYIQLWKKIKVERNIWKKKYMTNIKTELEFMELTIGDSVSILNDVLPCLPDFDSIKGYINEFFDEKNSNLYEMNTFLDKKKILIDLEYAFVQDREGTVIQLKPNGKKNYFKIAVILMILVFTKFRHDVPVQIFRLVIYLTGLLSPKTSYIEKAQFLLQQIFYISSSSRKGDETSLIGIVGQLTACSKTLGLNLNIREIYKNKDMTCGSCDSIENLWTWVLFFDFELSLRIGKNLDIDLETFNDINYEEESNLELYGTVMNNEFGLNKIDSNPKFCLIPSSLDTFLNKSNTSSPKDTYPAFPSTGAGKGRDFTKEDSFFGKMRRFLFLVRPMLGEFYKKTGTPKVVEHGQVILKFLEDELKPIKYATDPDLILELTFGEIRLMLTVLDIITTFYSVGFVLLNQRSLLLKNISIQAHLLTFSIFKTFVNHCYKLDKKYFPETVHPSYNTLPPYLTSCLGLSLHPVVQSLGIFYAFFFLKATLFENGIFVSHDMTEVEWDMSSFSVPTDKSISLITTFNMYKKIFEGWISYDKSNKQGFELKNIILRSYSGLILITLEKTYRIIVEKALEHRRKIESSWILQGLEQKSGTSPGFQCEFPPSSHITETIRRSQEGSVNVSARQAYHSYLQYQFQLEEQNQINELQKHIEILNKKDELPLSNKNNPNGKNKDADNGINTENNKEPTIISSTGEKMNAAETEIAQKLVDDFWSSYNSGWEKLLNDSDTLFQDFENEL</sequence>
<feature type="region of interest" description="Disordered" evidence="1">
    <location>
        <begin position="856"/>
        <end position="887"/>
    </location>
</feature>
<organism evidence="3 4">
    <name type="scientific">Maudiozyma barnettii</name>
    <dbReference type="NCBI Taxonomy" id="61262"/>
    <lineage>
        <taxon>Eukaryota</taxon>
        <taxon>Fungi</taxon>
        <taxon>Dikarya</taxon>
        <taxon>Ascomycota</taxon>
        <taxon>Saccharomycotina</taxon>
        <taxon>Saccharomycetes</taxon>
        <taxon>Saccharomycetales</taxon>
        <taxon>Saccharomycetaceae</taxon>
        <taxon>Maudiozyma</taxon>
    </lineage>
</organism>
<evidence type="ECO:0000259" key="2">
    <source>
        <dbReference type="PROSITE" id="PS50048"/>
    </source>
</evidence>
<evidence type="ECO:0000313" key="4">
    <source>
        <dbReference type="Proteomes" id="UP000644660"/>
    </source>
</evidence>
<comment type="caution">
    <text evidence="3">The sequence shown here is derived from an EMBL/GenBank/DDBJ whole genome shotgun (WGS) entry which is preliminary data.</text>
</comment>
<reference evidence="3 4" key="1">
    <citation type="submission" date="2020-05" db="EMBL/GenBank/DDBJ databases">
        <authorList>
            <person name="Casaregola S."/>
            <person name="Devillers H."/>
            <person name="Grondin C."/>
        </authorList>
    </citation>
    <scope>NUCLEOTIDE SEQUENCE [LARGE SCALE GENOMIC DNA]</scope>
    <source>
        <strain evidence="3 4">CLIB 1767</strain>
    </source>
</reference>
<dbReference type="GO" id="GO:0008270">
    <property type="term" value="F:zinc ion binding"/>
    <property type="evidence" value="ECO:0007669"/>
    <property type="project" value="InterPro"/>
</dbReference>
<keyword evidence="4" id="KW-1185">Reference proteome</keyword>
<dbReference type="Pfam" id="PF00172">
    <property type="entry name" value="Zn_clus"/>
    <property type="match status" value="1"/>
</dbReference>
<dbReference type="InterPro" id="IPR036864">
    <property type="entry name" value="Zn2-C6_fun-type_DNA-bd_sf"/>
</dbReference>
<dbReference type="InterPro" id="IPR001138">
    <property type="entry name" value="Zn2Cys6_DnaBD"/>
</dbReference>
<dbReference type="GO" id="GO:0000981">
    <property type="term" value="F:DNA-binding transcription factor activity, RNA polymerase II-specific"/>
    <property type="evidence" value="ECO:0007669"/>
    <property type="project" value="InterPro"/>
</dbReference>